<evidence type="ECO:0000256" key="8">
    <source>
        <dbReference type="HAMAP-Rule" id="MF_00022"/>
    </source>
</evidence>
<comment type="subcellular location">
    <subcellularLocation>
        <location evidence="8">Cytoplasm</location>
    </subcellularLocation>
</comment>
<keyword evidence="5 8" id="KW-0067">ATP-binding</keyword>
<feature type="binding site" evidence="8">
    <location>
        <position position="243"/>
    </location>
    <ligand>
        <name>ATP</name>
        <dbReference type="ChEBI" id="CHEBI:30616"/>
    </ligand>
</feature>
<evidence type="ECO:0000259" key="9">
    <source>
        <dbReference type="Pfam" id="PF00749"/>
    </source>
</evidence>
<dbReference type="RefSeq" id="WP_220116220.1">
    <property type="nucleotide sequence ID" value="NZ_JAHZUY010000006.1"/>
</dbReference>
<dbReference type="EC" id="6.1.1.17" evidence="8"/>
<dbReference type="PANTHER" id="PTHR43311">
    <property type="entry name" value="GLUTAMATE--TRNA LIGASE"/>
    <property type="match status" value="1"/>
</dbReference>
<dbReference type="InterPro" id="IPR045462">
    <property type="entry name" value="aa-tRNA-synth_I_cd-bd"/>
</dbReference>
<dbReference type="Gene3D" id="3.40.50.620">
    <property type="entry name" value="HUPs"/>
    <property type="match status" value="1"/>
</dbReference>
<dbReference type="EMBL" id="JAHZUY010000006">
    <property type="protein sequence ID" value="MBW8268713.1"/>
    <property type="molecule type" value="Genomic_DNA"/>
</dbReference>
<gene>
    <name evidence="8 11" type="primary">gltX</name>
    <name evidence="11" type="ORF">K1J50_04370</name>
</gene>
<evidence type="ECO:0000313" key="11">
    <source>
        <dbReference type="EMBL" id="MBW8268713.1"/>
    </source>
</evidence>
<comment type="similarity">
    <text evidence="1 8">Belongs to the class-I aminoacyl-tRNA synthetase family. Glutamate--tRNA ligase type 1 subfamily.</text>
</comment>
<keyword evidence="7 8" id="KW-0030">Aminoacyl-tRNA synthetase</keyword>
<dbReference type="PRINTS" id="PR00987">
    <property type="entry name" value="TRNASYNTHGLU"/>
</dbReference>
<evidence type="ECO:0000256" key="7">
    <source>
        <dbReference type="ARBA" id="ARBA00023146"/>
    </source>
</evidence>
<proteinExistence type="inferred from homology"/>
<protein>
    <recommendedName>
        <fullName evidence="8">Glutamate--tRNA ligase</fullName>
        <ecNumber evidence="8">6.1.1.17</ecNumber>
    </recommendedName>
    <alternativeName>
        <fullName evidence="8">Glutamyl-tRNA synthetase</fullName>
        <shortName evidence="8">GluRS</shortName>
    </alternativeName>
</protein>
<dbReference type="InterPro" id="IPR001412">
    <property type="entry name" value="aa-tRNA-synth_I_CS"/>
</dbReference>
<keyword evidence="6 8" id="KW-0648">Protein biosynthesis</keyword>
<evidence type="ECO:0000256" key="5">
    <source>
        <dbReference type="ARBA" id="ARBA00022840"/>
    </source>
</evidence>
<dbReference type="GO" id="GO:0004818">
    <property type="term" value="F:glutamate-tRNA ligase activity"/>
    <property type="evidence" value="ECO:0007669"/>
    <property type="project" value="UniProtKB-EC"/>
</dbReference>
<dbReference type="PROSITE" id="PS00178">
    <property type="entry name" value="AA_TRNA_LIGASE_I"/>
    <property type="match status" value="1"/>
</dbReference>
<evidence type="ECO:0000256" key="1">
    <source>
        <dbReference type="ARBA" id="ARBA00007894"/>
    </source>
</evidence>
<keyword evidence="3 8" id="KW-0436">Ligase</keyword>
<dbReference type="HAMAP" id="MF_00022">
    <property type="entry name" value="Glu_tRNA_synth_type1"/>
    <property type="match status" value="1"/>
</dbReference>
<name>A0ABS7EZC1_9PROT</name>
<dbReference type="InterPro" id="IPR004527">
    <property type="entry name" value="Glu-tRNA-ligase_bac/mito"/>
</dbReference>
<keyword evidence="2 8" id="KW-0963">Cytoplasm</keyword>
<organism evidence="11 12">
    <name type="scientific">Caldovatus aquaticus</name>
    <dbReference type="NCBI Taxonomy" id="2865671"/>
    <lineage>
        <taxon>Bacteria</taxon>
        <taxon>Pseudomonadati</taxon>
        <taxon>Pseudomonadota</taxon>
        <taxon>Alphaproteobacteria</taxon>
        <taxon>Acetobacterales</taxon>
        <taxon>Roseomonadaceae</taxon>
        <taxon>Caldovatus</taxon>
    </lineage>
</organism>
<sequence length="446" mass="50155">MKLRFAPAPTGFLHVGNARLALVNWLVARRHGGTFLLRLDDTDRERSKPEFAAAIEEDLRWLGLDWDEFLRQSDRLDRYAAAAERLKAAGRLYPCFESEEELRAKRERRLREGRPPVYDREALKMTREQYERALANGKRPYWRFLLSARTIAWRDLVLGERQVRLQAVSDPVLIRADGTPLYTFASVVDDLETGITHVVRGEDHVTNTGIQLDLYEALGGDPAALAFAHLPLLVDAEGGPLSKRLGSVSLRQLRRDGIEPAALAGYLAALGTARDPRPAMPRELVAEFDLAQVSRSPARFDPQQLLALNRRALREAPFEAVRDRLPEGADERFWLAVRGNLDLLAEARVWWEVVRGTIVPPALPGEGEFLRAALDTLPPEPWDETTWSAWTEALRTRTGRSGRALFRPLRLALTGEEHGPDLKTLLPLIGRERAAQRLRSAATSAS</sequence>
<dbReference type="InterPro" id="IPR014729">
    <property type="entry name" value="Rossmann-like_a/b/a_fold"/>
</dbReference>
<comment type="function">
    <text evidence="8">Catalyzes the attachment of glutamate to tRNA(Glu) in a two-step reaction: glutamate is first activated by ATP to form Glu-AMP and then transferred to the acceptor end of tRNA(Glu).</text>
</comment>
<dbReference type="NCBIfam" id="TIGR00464">
    <property type="entry name" value="gltX_bact"/>
    <property type="match status" value="1"/>
</dbReference>
<dbReference type="PANTHER" id="PTHR43311:SF2">
    <property type="entry name" value="GLUTAMATE--TRNA LIGASE, MITOCHONDRIAL-RELATED"/>
    <property type="match status" value="1"/>
</dbReference>
<dbReference type="InterPro" id="IPR000924">
    <property type="entry name" value="Glu/Gln-tRNA-synth"/>
</dbReference>
<evidence type="ECO:0000256" key="2">
    <source>
        <dbReference type="ARBA" id="ARBA00022490"/>
    </source>
</evidence>
<reference evidence="11 12" key="1">
    <citation type="submission" date="2021-08" db="EMBL/GenBank/DDBJ databases">
        <title>Caldovatus sediminis gen. nov., sp. nov., a moderately thermophilic bacterium isolated from a hot spring.</title>
        <authorList>
            <person name="Hu C.-J."/>
            <person name="Li W.-J."/>
            <person name="Xian W.-D."/>
        </authorList>
    </citation>
    <scope>NUCLEOTIDE SEQUENCE [LARGE SCALE GENOMIC DNA]</scope>
    <source>
        <strain evidence="11 12">SYSU G05006</strain>
    </source>
</reference>
<dbReference type="SUPFAM" id="SSF48163">
    <property type="entry name" value="An anticodon-binding domain of class I aminoacyl-tRNA synthetases"/>
    <property type="match status" value="1"/>
</dbReference>
<comment type="subunit">
    <text evidence="8">Monomer.</text>
</comment>
<dbReference type="InterPro" id="IPR020058">
    <property type="entry name" value="Glu/Gln-tRNA-synth_Ib_cat-dom"/>
</dbReference>
<accession>A0ABS7EZC1</accession>
<dbReference type="InterPro" id="IPR020751">
    <property type="entry name" value="aa-tRNA-synth_I_codon-bd_sub2"/>
</dbReference>
<evidence type="ECO:0000256" key="3">
    <source>
        <dbReference type="ARBA" id="ARBA00022598"/>
    </source>
</evidence>
<evidence type="ECO:0000256" key="6">
    <source>
        <dbReference type="ARBA" id="ARBA00022917"/>
    </source>
</evidence>
<feature type="domain" description="Aminoacyl-tRNA synthetase class I anticodon-binding" evidence="10">
    <location>
        <begin position="369"/>
        <end position="441"/>
    </location>
</feature>
<evidence type="ECO:0000259" key="10">
    <source>
        <dbReference type="Pfam" id="PF19269"/>
    </source>
</evidence>
<keyword evidence="4 8" id="KW-0547">Nucleotide-binding</keyword>
<evidence type="ECO:0000313" key="12">
    <source>
        <dbReference type="Proteomes" id="UP001519924"/>
    </source>
</evidence>
<feature type="short sequence motif" description="'KMSKS' region" evidence="8">
    <location>
        <begin position="240"/>
        <end position="244"/>
    </location>
</feature>
<dbReference type="Gene3D" id="1.10.10.350">
    <property type="match status" value="1"/>
</dbReference>
<dbReference type="Proteomes" id="UP001519924">
    <property type="component" value="Unassembled WGS sequence"/>
</dbReference>
<dbReference type="SUPFAM" id="SSF52374">
    <property type="entry name" value="Nucleotidylyl transferase"/>
    <property type="match status" value="1"/>
</dbReference>
<comment type="caution">
    <text evidence="8">Lacks conserved residue(s) required for the propagation of feature annotation.</text>
</comment>
<dbReference type="InterPro" id="IPR049940">
    <property type="entry name" value="GluQ/Sye"/>
</dbReference>
<dbReference type="Pfam" id="PF19269">
    <property type="entry name" value="Anticodon_2"/>
    <property type="match status" value="1"/>
</dbReference>
<dbReference type="InterPro" id="IPR008925">
    <property type="entry name" value="aa_tRNA-synth_I_cd-bd_sf"/>
</dbReference>
<comment type="caution">
    <text evidence="11">The sequence shown here is derived from an EMBL/GenBank/DDBJ whole genome shotgun (WGS) entry which is preliminary data.</text>
</comment>
<comment type="catalytic activity">
    <reaction evidence="8">
        <text>tRNA(Glu) + L-glutamate + ATP = L-glutamyl-tRNA(Glu) + AMP + diphosphate</text>
        <dbReference type="Rhea" id="RHEA:23540"/>
        <dbReference type="Rhea" id="RHEA-COMP:9663"/>
        <dbReference type="Rhea" id="RHEA-COMP:9680"/>
        <dbReference type="ChEBI" id="CHEBI:29985"/>
        <dbReference type="ChEBI" id="CHEBI:30616"/>
        <dbReference type="ChEBI" id="CHEBI:33019"/>
        <dbReference type="ChEBI" id="CHEBI:78442"/>
        <dbReference type="ChEBI" id="CHEBI:78520"/>
        <dbReference type="ChEBI" id="CHEBI:456215"/>
        <dbReference type="EC" id="6.1.1.17"/>
    </reaction>
</comment>
<feature type="domain" description="Glutamyl/glutaminyl-tRNA synthetase class Ib catalytic" evidence="9">
    <location>
        <begin position="2"/>
        <end position="305"/>
    </location>
</feature>
<dbReference type="Pfam" id="PF00749">
    <property type="entry name" value="tRNA-synt_1c"/>
    <property type="match status" value="1"/>
</dbReference>
<keyword evidence="12" id="KW-1185">Reference proteome</keyword>
<evidence type="ECO:0000256" key="4">
    <source>
        <dbReference type="ARBA" id="ARBA00022741"/>
    </source>
</evidence>